<reference evidence="1 2" key="1">
    <citation type="submission" date="2015-11" db="EMBL/GenBank/DDBJ databases">
        <title>Complete genome sequencing of a biphenyl-degrading bacterium, Pseudomonas putida KF715 (=NBRC110667).</title>
        <authorList>
            <person name="Suenaga H."/>
            <person name="Fujihara N."/>
            <person name="Watanabe T."/>
            <person name="Hirose J."/>
            <person name="Kimura N."/>
            <person name="Yamazoe A."/>
            <person name="Hosoyama A."/>
            <person name="Shimodaira J."/>
            <person name="Furukawa K."/>
        </authorList>
    </citation>
    <scope>NUCLEOTIDE SEQUENCE [LARGE SCALE GENOMIC DNA]</scope>
    <source>
        <strain evidence="1 2">KF715</strain>
    </source>
</reference>
<dbReference type="Proteomes" id="UP000218731">
    <property type="component" value="Chromosome 1"/>
</dbReference>
<name>A0A1L7N9C5_PSEPU</name>
<evidence type="ECO:0000313" key="1">
    <source>
        <dbReference type="EMBL" id="BAW22069.1"/>
    </source>
</evidence>
<dbReference type="EMBL" id="AP015029">
    <property type="protein sequence ID" value="BAW22069.1"/>
    <property type="molecule type" value="Genomic_DNA"/>
</dbReference>
<organism evidence="1 2">
    <name type="scientific">Pseudomonas putida</name>
    <name type="common">Arthrobacter siderocapsulatus</name>
    <dbReference type="NCBI Taxonomy" id="303"/>
    <lineage>
        <taxon>Bacteria</taxon>
        <taxon>Pseudomonadati</taxon>
        <taxon>Pseudomonadota</taxon>
        <taxon>Gammaproteobacteria</taxon>
        <taxon>Pseudomonadales</taxon>
        <taxon>Pseudomonadaceae</taxon>
        <taxon>Pseudomonas</taxon>
    </lineage>
</organism>
<accession>A0A1L7N9C5</accession>
<protein>
    <submittedName>
        <fullName evidence="1">Uncharacterized protein</fullName>
    </submittedName>
</protein>
<sequence length="345" mass="38545">MSSITFEYAAFEVNLRVASGGGAVVSFDGGSNWQVPSLSTSESSVFLVPGSFSLVADSALVKDDAGQVITVAPPLEFDIQRSHDIHYLNKMVFNFRTRIPDKTIFYHYLRSLLLSMDRSSKFYLGVLSVLAFRVGEDPVNRSEVGREIVRIRTDLISKKPSAPLDPVTLRWWISSGTNIVPLAEFYQLRSNAYDIAKDIYEMRDESAKARIVYWNTTSAMLLYAFFLYGEGRTGEASEVFLSTFTLCQRGLLEIFSSANKSILSQYPDCTALVEIGRNAFAAHAVLSGSKFSPGSTAEYPVDLEGYYIDFIGAVRRHDKSFPPKLGYFIELKDRLNKAKNILFEG</sequence>
<gene>
    <name evidence="1" type="ORF">KF715C_ch14960</name>
</gene>
<evidence type="ECO:0000313" key="2">
    <source>
        <dbReference type="Proteomes" id="UP000218731"/>
    </source>
</evidence>
<proteinExistence type="predicted"/>
<dbReference type="RefSeq" id="WP_143499807.1">
    <property type="nucleotide sequence ID" value="NZ_AP015029.1"/>
</dbReference>
<dbReference type="AlphaFoldDB" id="A0A1L7N9C5"/>